<reference evidence="2 3" key="6">
    <citation type="journal article" date="2011" name="Appl. Environ. Microbiol.">
        <title>Involvement of the azorhizobial chromosome partition gene (parA) in the onset of bacteroid differentiation during Sesbania rostrata stem nodule development.</title>
        <authorList>
            <person name="Liu CT."/>
            <person name="Lee KB."/>
            <person name="Wang YS."/>
            <person name="Peng MH."/>
            <person name="Lee KT."/>
            <person name="Suzuki S."/>
            <person name="Suzuki T."/>
            <person name="Oyaizu H."/>
        </authorList>
    </citation>
    <scope>NUCLEOTIDE SEQUENCE [LARGE SCALE GENOMIC DNA]</scope>
    <source>
        <strain evidence="3">ATCC 43989 / DSM 5975 / JCM 20966 / LMG 6465 / NBRC 14845 / NCIMB 13405 / ORS 571</strain>
    </source>
</reference>
<keyword evidence="3" id="KW-1185">Reference proteome</keyword>
<keyword evidence="1" id="KW-1133">Transmembrane helix</keyword>
<name>A8HTP4_AZOC5</name>
<gene>
    <name evidence="2" type="ordered locus">AZC_0858</name>
</gene>
<evidence type="ECO:0000313" key="2">
    <source>
        <dbReference type="EMBL" id="BAF86856.1"/>
    </source>
</evidence>
<keyword evidence="1" id="KW-0812">Transmembrane</keyword>
<proteinExistence type="predicted"/>
<evidence type="ECO:0000313" key="3">
    <source>
        <dbReference type="Proteomes" id="UP000000270"/>
    </source>
</evidence>
<reference evidence="2 3" key="3">
    <citation type="journal article" date="2008" name="BMC Genomics">
        <title>The genome of the versatile nitrogen fixer Azorhizobium caulinodans ORS571.</title>
        <authorList>
            <person name="Lee KB."/>
            <person name="Backer P.D."/>
            <person name="Aono T."/>
            <person name="Liu CT."/>
            <person name="Suzuki S."/>
            <person name="Suzuki T."/>
            <person name="Kaneko T."/>
            <person name="Yamada M."/>
            <person name="Tabata S."/>
            <person name="Kupfer D.M."/>
            <person name="Najar F.Z."/>
            <person name="Wiley G.B."/>
            <person name="Roe B."/>
            <person name="Binnewies T.T."/>
            <person name="Ussery D.W."/>
            <person name="D'Haeze W."/>
            <person name="Herder J.D."/>
            <person name="Gevers D."/>
            <person name="Vereecke D."/>
            <person name="Holsters M."/>
            <person name="Oyaizu H."/>
        </authorList>
    </citation>
    <scope>NUCLEOTIDE SEQUENCE [LARGE SCALE GENOMIC DNA]</scope>
    <source>
        <strain evidence="3">ATCC 43989 / DSM 5975 / JCM 20966 / LMG 6465 / NBRC 14845 / NCIMB 13405 / ORS 571</strain>
    </source>
</reference>
<accession>A8HTP4</accession>
<keyword evidence="1" id="KW-0472">Membrane</keyword>
<feature type="transmembrane region" description="Helical" evidence="1">
    <location>
        <begin position="25"/>
        <end position="45"/>
    </location>
</feature>
<evidence type="ECO:0000256" key="1">
    <source>
        <dbReference type="SAM" id="Phobius"/>
    </source>
</evidence>
<dbReference type="KEGG" id="azc:AZC_0858"/>
<dbReference type="STRING" id="438753.AZC_0858"/>
<reference evidence="2 3" key="1">
    <citation type="journal article" date="2007" name="Appl. Environ. Microbiol.">
        <title>Rhizobial factors required for stem nodule maturation and maintenance in Sesbania rostrata-Azorhizobium caulinodans ORS571 symbiosis.</title>
        <authorList>
            <person name="Suzuki S."/>
            <person name="Aono T."/>
            <person name="Lee KB."/>
            <person name="Suzuki T."/>
            <person name="Liu CT."/>
            <person name="Miwa H."/>
            <person name="Wakao S."/>
            <person name="Iki T."/>
            <person name="Oyaizu H."/>
        </authorList>
    </citation>
    <scope>NUCLEOTIDE SEQUENCE [LARGE SCALE GENOMIC DNA]</scope>
    <source>
        <strain evidence="3">ATCC 43989 / DSM 5975 / JCM 20966 / LMG 6465 / NBRC 14845 / NCIMB 13405 / ORS 571</strain>
    </source>
</reference>
<dbReference type="eggNOG" id="ENOG502ZX6S">
    <property type="taxonomic scope" value="Bacteria"/>
</dbReference>
<dbReference type="EMBL" id="AP009384">
    <property type="protein sequence ID" value="BAF86856.1"/>
    <property type="molecule type" value="Genomic_DNA"/>
</dbReference>
<organism evidence="2 3">
    <name type="scientific">Azorhizobium caulinodans (strain ATCC 43989 / DSM 5975 / JCM 20966 / LMG 6465 / NBRC 14845 / NCIMB 13405 / ORS 571)</name>
    <dbReference type="NCBI Taxonomy" id="438753"/>
    <lineage>
        <taxon>Bacteria</taxon>
        <taxon>Pseudomonadati</taxon>
        <taxon>Pseudomonadota</taxon>
        <taxon>Alphaproteobacteria</taxon>
        <taxon>Hyphomicrobiales</taxon>
        <taxon>Xanthobacteraceae</taxon>
        <taxon>Azorhizobium</taxon>
    </lineage>
</organism>
<reference evidence="2 3" key="4">
    <citation type="journal article" date="2009" name="Appl. Environ. Microbiol.">
        <title>Comparative genome-wide transcriptional profiling of Azorhizobium caulinodans ORS571 grown under free-living and symbiotic conditions.</title>
        <authorList>
            <person name="Tsukada S."/>
            <person name="Aono T."/>
            <person name="Akiba N."/>
            <person name="Lee KB."/>
            <person name="Liu CT."/>
            <person name="Toyazaki H."/>
            <person name="Oyaizu H."/>
        </authorList>
    </citation>
    <scope>NUCLEOTIDE SEQUENCE [LARGE SCALE GENOMIC DNA]</scope>
    <source>
        <strain evidence="3">ATCC 43989 / DSM 5975 / JCM 20966 / LMG 6465 / NBRC 14845 / NCIMB 13405 / ORS 571</strain>
    </source>
</reference>
<sequence>MVGVAIWRLIVLEDNPDTTINLELVRGWLILVGLLVLGYTGLATVQDLLAMWRTGSALPYAPPPPPPADSQTRGQP</sequence>
<dbReference type="Proteomes" id="UP000000270">
    <property type="component" value="Chromosome"/>
</dbReference>
<dbReference type="AlphaFoldDB" id="A8HTP4"/>
<reference evidence="3" key="2">
    <citation type="submission" date="2007-04" db="EMBL/GenBank/DDBJ databases">
        <title>Complete genome sequence of the nitrogen-fixing bacterium Azorhizobium caulinodans ORS571.</title>
        <authorList>
            <person name="Lee K.B."/>
            <person name="Backer P.D."/>
            <person name="Aono T."/>
            <person name="Liu C.T."/>
            <person name="Suzuki S."/>
            <person name="Suzuki T."/>
            <person name="Kaneko T."/>
            <person name="Yamada M."/>
            <person name="Tabata S."/>
            <person name="Kupfer D.M."/>
            <person name="Najar F.Z."/>
            <person name="Wiley G.B."/>
            <person name="Roe B."/>
            <person name="Binnewies T."/>
            <person name="Ussery D."/>
            <person name="Vereecke D."/>
            <person name="Gevers D."/>
            <person name="Holsters M."/>
            <person name="Oyaizu H."/>
        </authorList>
    </citation>
    <scope>NUCLEOTIDE SEQUENCE [LARGE SCALE GENOMIC DNA]</scope>
    <source>
        <strain evidence="3">ATCC 43989 / DSM 5975 / JCM 20966 / LMG 6465 / NBRC 14845 / NCIMB 13405 / ORS 571</strain>
    </source>
</reference>
<reference evidence="2 3" key="5">
    <citation type="journal article" date="2010" name="Appl. Environ. Microbiol.">
        <title>phrR-like gene praR of Azorhizobium caulinodans ORS571 is essential for symbiosis with Sesbania rostrata and is involved in expression of reb genes.</title>
        <authorList>
            <person name="Akiba N."/>
            <person name="Aono T."/>
            <person name="Toyazaki H."/>
            <person name="Sato S."/>
            <person name="Oyaizu H."/>
        </authorList>
    </citation>
    <scope>NUCLEOTIDE SEQUENCE [LARGE SCALE GENOMIC DNA]</scope>
    <source>
        <strain evidence="3">ATCC 43989 / DSM 5975 / JCM 20966 / LMG 6465 / NBRC 14845 / NCIMB 13405 / ORS 571</strain>
    </source>
</reference>
<protein>
    <submittedName>
        <fullName evidence="2">Uncharacterized protein</fullName>
    </submittedName>
</protein>
<dbReference type="HOGENOM" id="CLU_2646690_0_0_5"/>